<organism evidence="9 10">
    <name type="scientific">Gloeobacter morelensis MG652769</name>
    <dbReference type="NCBI Taxonomy" id="2781736"/>
    <lineage>
        <taxon>Bacteria</taxon>
        <taxon>Bacillati</taxon>
        <taxon>Cyanobacteriota</taxon>
        <taxon>Cyanophyceae</taxon>
        <taxon>Gloeobacterales</taxon>
        <taxon>Gloeobacteraceae</taxon>
        <taxon>Gloeobacter</taxon>
        <taxon>Gloeobacter morelensis</taxon>
    </lineage>
</organism>
<evidence type="ECO:0000256" key="1">
    <source>
        <dbReference type="ARBA" id="ARBA00001962"/>
    </source>
</evidence>
<dbReference type="InterPro" id="IPR008254">
    <property type="entry name" value="Flavodoxin/NO_synth"/>
</dbReference>
<dbReference type="InterPro" id="IPR045761">
    <property type="entry name" value="ODP_dom"/>
</dbReference>
<dbReference type="InterPro" id="IPR001279">
    <property type="entry name" value="Metallo-B-lactamas"/>
</dbReference>
<evidence type="ECO:0000256" key="7">
    <source>
        <dbReference type="ARBA" id="ARBA00025633"/>
    </source>
</evidence>
<accession>A0ABY3PRH5</accession>
<dbReference type="InterPro" id="IPR051285">
    <property type="entry name" value="NADH_oxidoreductase_modular"/>
</dbReference>
<dbReference type="Pfam" id="PF01613">
    <property type="entry name" value="Flavin_Reduct"/>
    <property type="match status" value="1"/>
</dbReference>
<evidence type="ECO:0000256" key="6">
    <source>
        <dbReference type="ARBA" id="ARBA00023002"/>
    </source>
</evidence>
<dbReference type="SUPFAM" id="SSF52218">
    <property type="entry name" value="Flavoproteins"/>
    <property type="match status" value="1"/>
</dbReference>
<dbReference type="PANTHER" id="PTHR32145:SF32">
    <property type="entry name" value="DIFLAVIN FLAVOPROTEIN A 4-RELATED"/>
    <property type="match status" value="1"/>
</dbReference>
<dbReference type="InterPro" id="IPR029039">
    <property type="entry name" value="Flavoprotein-like_sf"/>
</dbReference>
<dbReference type="PROSITE" id="PS50902">
    <property type="entry name" value="FLAVODOXIN_LIKE"/>
    <property type="match status" value="1"/>
</dbReference>
<evidence type="ECO:0000256" key="4">
    <source>
        <dbReference type="ARBA" id="ARBA00022448"/>
    </source>
</evidence>
<dbReference type="EMBL" id="CP063845">
    <property type="protein sequence ID" value="UFP96216.1"/>
    <property type="molecule type" value="Genomic_DNA"/>
</dbReference>
<keyword evidence="6" id="KW-0560">Oxidoreductase</keyword>
<dbReference type="Gene3D" id="3.40.50.360">
    <property type="match status" value="1"/>
</dbReference>
<protein>
    <submittedName>
        <fullName evidence="9">Diflavin flavoprotein</fullName>
    </submittedName>
</protein>
<dbReference type="PANTHER" id="PTHR32145">
    <property type="entry name" value="DIFLAVIN FLAVOPROTEIN A 2-RELATED"/>
    <property type="match status" value="1"/>
</dbReference>
<dbReference type="Pfam" id="PF00258">
    <property type="entry name" value="Flavodoxin_1"/>
    <property type="match status" value="1"/>
</dbReference>
<evidence type="ECO:0000259" key="8">
    <source>
        <dbReference type="PROSITE" id="PS50902"/>
    </source>
</evidence>
<dbReference type="Gene3D" id="2.30.110.10">
    <property type="entry name" value="Electron Transport, Fmn-binding Protein, Chain A"/>
    <property type="match status" value="1"/>
</dbReference>
<dbReference type="SUPFAM" id="SSF56281">
    <property type="entry name" value="Metallo-hydrolase/oxidoreductase"/>
    <property type="match status" value="1"/>
</dbReference>
<keyword evidence="5" id="KW-0249">Electron transport</keyword>
<dbReference type="RefSeq" id="WP_230843462.1">
    <property type="nucleotide sequence ID" value="NZ_CP063845.1"/>
</dbReference>
<dbReference type="PROSITE" id="PS00201">
    <property type="entry name" value="FLAVODOXIN"/>
    <property type="match status" value="1"/>
</dbReference>
<sequence>MTPAQTPVRDIQTVSVAPGTWALRSRSFVRLKFEVEYARQRGTTSNAFVFQGPDRTLLLSPPGETFTTLFLAELERLIPLEQIHAVVLGHINPNRAKTLIALLARAPHLEIICSNPGAVALKPLLESEAVDLKTQIRIVRGQEVLELGGDRRLQCIPAPTPRWPDGLCLFDEKHSALYTDKFFAAHVAEDAVFDESGTATGEDARYFYDCLMASQARQVEAVLDRLAEWPARVIAPVHGPLLRAGGLDLISHYRRWNRAQIEKTLTVALLYASAYGSTATLAQALAHGITKAGVGVETINCEFAAPEEIREVVSRADGFVIGSPTLGGHAPTQIQTALGIVLATAPKSQLTGVFGSFGWSGEAIDLLESKLRNAGYSFGFETIRVKFKPNAATLQECEEAGTDFAQALKKTRKARQGRAPAAATPVEQAAGRIVGSLCVVTARREDVSSAMLASWVSQATFNPPGLTVAVAKERAIESLLYPGDAFVLNILEEGQHLPLMKHFLKPFAPGQDRFAGVATRAAANGSPILSEALAYLECRVEGRMDCGDHWLVYCVAEGGDVLNPNGKTAVHFRSTGTHY</sequence>
<dbReference type="InterPro" id="IPR001226">
    <property type="entry name" value="Flavodoxin_CS"/>
</dbReference>
<dbReference type="InterPro" id="IPR036866">
    <property type="entry name" value="RibonucZ/Hydroxyglut_hydro"/>
</dbReference>
<dbReference type="CDD" id="cd07709">
    <property type="entry name" value="flavodiiron_proteins_MBL-fold"/>
    <property type="match status" value="1"/>
</dbReference>
<comment type="function">
    <text evidence="7">Mediates electron transfer from NADH to oxygen, reducing it to water. This modular protein has 3 redox cofactors, in other organisms the same activity requires 2 or 3 proteins.</text>
</comment>
<proteinExistence type="inferred from homology"/>
<reference evidence="9 10" key="1">
    <citation type="journal article" date="2021" name="Genome Biol. Evol.">
        <title>Complete Genome Sequencing of a Novel Gloeobacter Species from a Waterfall Cave in Mexico.</title>
        <authorList>
            <person name="Saw J.H."/>
            <person name="Cardona T."/>
            <person name="Montejano G."/>
        </authorList>
    </citation>
    <scope>NUCLEOTIDE SEQUENCE [LARGE SCALE GENOMIC DNA]</scope>
    <source>
        <strain evidence="9">MG652769</strain>
    </source>
</reference>
<dbReference type="InterPro" id="IPR012349">
    <property type="entry name" value="Split_barrel_FMN-bd"/>
</dbReference>
<name>A0ABY3PRH5_9CYAN</name>
<evidence type="ECO:0000313" key="10">
    <source>
        <dbReference type="Proteomes" id="UP001054846"/>
    </source>
</evidence>
<comment type="similarity">
    <text evidence="2">In the C-terminal section; belongs to the flavodoxin reductase family.</text>
</comment>
<dbReference type="SMART" id="SM00849">
    <property type="entry name" value="Lactamase_B"/>
    <property type="match status" value="1"/>
</dbReference>
<feature type="domain" description="Flavodoxin-like" evidence="8">
    <location>
        <begin position="267"/>
        <end position="405"/>
    </location>
</feature>
<dbReference type="Proteomes" id="UP001054846">
    <property type="component" value="Chromosome"/>
</dbReference>
<evidence type="ECO:0000256" key="3">
    <source>
        <dbReference type="ARBA" id="ARBA00007121"/>
    </source>
</evidence>
<evidence type="ECO:0000256" key="5">
    <source>
        <dbReference type="ARBA" id="ARBA00022982"/>
    </source>
</evidence>
<keyword evidence="4" id="KW-0813">Transport</keyword>
<comment type="cofactor">
    <cofactor evidence="1">
        <name>Fe cation</name>
        <dbReference type="ChEBI" id="CHEBI:24875"/>
    </cofactor>
</comment>
<dbReference type="SUPFAM" id="SSF50475">
    <property type="entry name" value="FMN-binding split barrel"/>
    <property type="match status" value="1"/>
</dbReference>
<gene>
    <name evidence="9" type="ORF">ISF26_08425</name>
</gene>
<evidence type="ECO:0000256" key="2">
    <source>
        <dbReference type="ARBA" id="ARBA00006098"/>
    </source>
</evidence>
<dbReference type="Pfam" id="PF19583">
    <property type="entry name" value="ODP"/>
    <property type="match status" value="1"/>
</dbReference>
<comment type="similarity">
    <text evidence="3">In the N-terminal section; belongs to the zinc metallo-hydrolase group 3 family.</text>
</comment>
<keyword evidence="10" id="KW-1185">Reference proteome</keyword>
<evidence type="ECO:0000313" key="9">
    <source>
        <dbReference type="EMBL" id="UFP96216.1"/>
    </source>
</evidence>
<dbReference type="InterPro" id="IPR002563">
    <property type="entry name" value="Flavin_Rdtase-like_dom"/>
</dbReference>
<dbReference type="Gene3D" id="3.60.15.10">
    <property type="entry name" value="Ribonuclease Z/Hydroxyacylglutathione hydrolase-like"/>
    <property type="match status" value="1"/>
</dbReference>
<dbReference type="SMART" id="SM00903">
    <property type="entry name" value="Flavin_Reduct"/>
    <property type="match status" value="1"/>
</dbReference>